<proteinExistence type="predicted"/>
<feature type="domain" description="Acyl-CoA thioesterase-like C-terminal" evidence="2">
    <location>
        <begin position="148"/>
        <end position="277"/>
    </location>
</feature>
<evidence type="ECO:0000313" key="3">
    <source>
        <dbReference type="EMBL" id="QVI21382.1"/>
    </source>
</evidence>
<feature type="domain" description="Acyl-CoA thioesterase-like N-terminal HotDog" evidence="1">
    <location>
        <begin position="44"/>
        <end position="129"/>
    </location>
</feature>
<dbReference type="EMBL" id="CP074371">
    <property type="protein sequence ID" value="QVI21382.1"/>
    <property type="molecule type" value="Genomic_DNA"/>
</dbReference>
<dbReference type="Pfam" id="PF20789">
    <property type="entry name" value="4HBT_3C"/>
    <property type="match status" value="1"/>
</dbReference>
<dbReference type="InterPro" id="IPR042171">
    <property type="entry name" value="Acyl-CoA_hotdog"/>
</dbReference>
<dbReference type="RefSeq" id="WP_213557484.1">
    <property type="nucleotide sequence ID" value="NZ_JBHZDI010000006.1"/>
</dbReference>
<evidence type="ECO:0000313" key="4">
    <source>
        <dbReference type="Proteomes" id="UP000683310"/>
    </source>
</evidence>
<dbReference type="InterPro" id="IPR049450">
    <property type="entry name" value="ACOT8-like_C"/>
</dbReference>
<keyword evidence="4" id="KW-1185">Reference proteome</keyword>
<reference evidence="3 4" key="1">
    <citation type="submission" date="2021-04" db="EMBL/GenBank/DDBJ databases">
        <title>Nocardia tengchongensis.</title>
        <authorList>
            <person name="Zhuang k."/>
            <person name="Ran Y."/>
            <person name="Li W."/>
        </authorList>
    </citation>
    <scope>NUCLEOTIDE SEQUENCE [LARGE SCALE GENOMIC DNA]</scope>
    <source>
        <strain evidence="3 4">CFH S0057</strain>
    </source>
</reference>
<gene>
    <name evidence="3" type="ORF">KHQ06_36385</name>
</gene>
<sequence>MHDATAADTAASEDEAGTRAYYVELEPVREGYERYSASASTISVWAATMQHGAPPSALLARAVERCAPRVGTRVARLTMEILGPVPVGEIEVRAWIERPGKRVELVAAELVAPQPDGSARVVAKAAAWRIATSDTSQVVHTADAPLPPVPETGEVNWGLPEGWDIGYVKSVDLRGVDSDDITRRVWVRPRVEVVEGEQISPLVRVFSVADVANGVGARLDPTHWTFLNTDLTIDLFRLPVGEWIGLAVETSIGPDGVGLCSTVLHDAQGPIGRCLQILEVRAREQR</sequence>
<dbReference type="Proteomes" id="UP000683310">
    <property type="component" value="Chromosome"/>
</dbReference>
<dbReference type="InterPro" id="IPR029069">
    <property type="entry name" value="HotDog_dom_sf"/>
</dbReference>
<protein>
    <submittedName>
        <fullName evidence="3">Thioesterase family protein</fullName>
    </submittedName>
</protein>
<accession>A0ABX8CN54</accession>
<dbReference type="InterPro" id="IPR049449">
    <property type="entry name" value="TesB_ACOT8-like_N"/>
</dbReference>
<name>A0ABX8CN54_9NOCA</name>
<evidence type="ECO:0000259" key="2">
    <source>
        <dbReference type="Pfam" id="PF20789"/>
    </source>
</evidence>
<evidence type="ECO:0000259" key="1">
    <source>
        <dbReference type="Pfam" id="PF13622"/>
    </source>
</evidence>
<dbReference type="Gene3D" id="2.40.160.210">
    <property type="entry name" value="Acyl-CoA thioesterase, double hotdog domain"/>
    <property type="match status" value="1"/>
</dbReference>
<organism evidence="3 4">
    <name type="scientific">Nocardia tengchongensis</name>
    <dbReference type="NCBI Taxonomy" id="2055889"/>
    <lineage>
        <taxon>Bacteria</taxon>
        <taxon>Bacillati</taxon>
        <taxon>Actinomycetota</taxon>
        <taxon>Actinomycetes</taxon>
        <taxon>Mycobacteriales</taxon>
        <taxon>Nocardiaceae</taxon>
        <taxon>Nocardia</taxon>
    </lineage>
</organism>
<dbReference type="Pfam" id="PF13622">
    <property type="entry name" value="4HBT_3"/>
    <property type="match status" value="1"/>
</dbReference>
<dbReference type="SUPFAM" id="SSF54637">
    <property type="entry name" value="Thioesterase/thiol ester dehydrase-isomerase"/>
    <property type="match status" value="2"/>
</dbReference>